<dbReference type="OrthoDB" id="1456570at2"/>
<accession>E1SQR1</accession>
<gene>
    <name evidence="2" type="ordered locus">Fbal_1655</name>
</gene>
<dbReference type="InterPro" id="IPR025983">
    <property type="entry name" value="Cys_rich_CPCC"/>
</dbReference>
<name>E1SQR1_FERBD</name>
<sequence length="138" mass="16682">MSIDWFIRYCSQASREKPWARYRDRYLCPCCHMPTLTERARYEICLICFWEDDGQDSDDANEVRGGPNHDYSLSEARANFRRHQTMYRPSDHHHFKRERAARIQKMAVYFAFAEAMRRDDERLWAVALAATEAYYRQR</sequence>
<evidence type="ECO:0000313" key="3">
    <source>
        <dbReference type="Proteomes" id="UP000006683"/>
    </source>
</evidence>
<reference evidence="2 3" key="1">
    <citation type="journal article" date="2010" name="Stand. Genomic Sci.">
        <title>Complete genome sequence of Ferrimonas balearica type strain (PAT).</title>
        <authorList>
            <person name="Nolan M."/>
            <person name="Sikorski J."/>
            <person name="Davenport K."/>
            <person name="Lucas S."/>
            <person name="Glavina Del Rio T."/>
            <person name="Tice H."/>
            <person name="Cheng J."/>
            <person name="Goodwin L."/>
            <person name="Pitluck S."/>
            <person name="Liolios K."/>
            <person name="Ivanova N."/>
            <person name="Mavromatis K."/>
            <person name="Ovchinnikova G."/>
            <person name="Pati A."/>
            <person name="Chen A."/>
            <person name="Palaniappan K."/>
            <person name="Land M."/>
            <person name="Hauser L."/>
            <person name="Chang Y."/>
            <person name="Jeffries C."/>
            <person name="Tapia R."/>
            <person name="Brettin T."/>
            <person name="Detter J."/>
            <person name="Han C."/>
            <person name="Yasawong M."/>
            <person name="Rohde M."/>
            <person name="Tindall B."/>
            <person name="Goker M."/>
            <person name="Woyke T."/>
            <person name="Bristow J."/>
            <person name="Eisen J."/>
            <person name="Markowitz V."/>
            <person name="Hugenholtz P."/>
            <person name="Kyrpides N."/>
            <person name="Klenk H."/>
            <person name="Lapidus A."/>
        </authorList>
    </citation>
    <scope>NUCLEOTIDE SEQUENCE [LARGE SCALE GENOMIC DNA]</scope>
    <source>
        <strain evidence="3">DSM 9799 / CCM 4581 / KCTC 23876 / PAT</strain>
    </source>
</reference>
<dbReference type="GeneID" id="67184029"/>
<dbReference type="KEGG" id="fbl:Fbal_1655"/>
<dbReference type="HOGENOM" id="CLU_1852195_0_0_6"/>
<dbReference type="eggNOG" id="ENOG5033AJE">
    <property type="taxonomic scope" value="Bacteria"/>
</dbReference>
<dbReference type="Pfam" id="PF14206">
    <property type="entry name" value="Cys_rich_CPCC"/>
    <property type="match status" value="1"/>
</dbReference>
<protein>
    <recommendedName>
        <fullName evidence="1">Cysteine-rich CPCC domain-containing protein</fullName>
    </recommendedName>
</protein>
<organism evidence="2 3">
    <name type="scientific">Ferrimonas balearica (strain DSM 9799 / CCM 4581 / KCTC 23876 / PAT)</name>
    <dbReference type="NCBI Taxonomy" id="550540"/>
    <lineage>
        <taxon>Bacteria</taxon>
        <taxon>Pseudomonadati</taxon>
        <taxon>Pseudomonadota</taxon>
        <taxon>Gammaproteobacteria</taxon>
        <taxon>Alteromonadales</taxon>
        <taxon>Ferrimonadaceae</taxon>
        <taxon>Ferrimonas</taxon>
    </lineage>
</organism>
<dbReference type="EMBL" id="CP002209">
    <property type="protein sequence ID" value="ADN75859.1"/>
    <property type="molecule type" value="Genomic_DNA"/>
</dbReference>
<dbReference type="RefSeq" id="WP_013345165.1">
    <property type="nucleotide sequence ID" value="NC_014541.1"/>
</dbReference>
<dbReference type="AlphaFoldDB" id="E1SQR1"/>
<keyword evidence="3" id="KW-1185">Reference proteome</keyword>
<dbReference type="STRING" id="550540.Fbal_1655"/>
<evidence type="ECO:0000313" key="2">
    <source>
        <dbReference type="EMBL" id="ADN75859.1"/>
    </source>
</evidence>
<feature type="domain" description="Cysteine-rich CPCC" evidence="1">
    <location>
        <begin position="26"/>
        <end position="88"/>
    </location>
</feature>
<proteinExistence type="predicted"/>
<dbReference type="Proteomes" id="UP000006683">
    <property type="component" value="Chromosome"/>
</dbReference>
<evidence type="ECO:0000259" key="1">
    <source>
        <dbReference type="Pfam" id="PF14206"/>
    </source>
</evidence>